<accession>A0A9N8IZZ7</accession>
<dbReference type="Gene3D" id="2.60.120.590">
    <property type="entry name" value="Alpha-ketoglutarate-dependent dioxygenase AlkB-like"/>
    <property type="match status" value="1"/>
</dbReference>
<evidence type="ECO:0000259" key="1">
    <source>
        <dbReference type="PROSITE" id="PS51471"/>
    </source>
</evidence>
<dbReference type="SUPFAM" id="SSF51197">
    <property type="entry name" value="Clavaminate synthase-like"/>
    <property type="match status" value="1"/>
</dbReference>
<dbReference type="Proteomes" id="UP000533639">
    <property type="component" value="Unassembled WGS sequence"/>
</dbReference>
<name>A0A9N8IZZ7_9FLAO</name>
<dbReference type="InterPro" id="IPR027450">
    <property type="entry name" value="AlkB-like"/>
</dbReference>
<dbReference type="GO" id="GO:0051213">
    <property type="term" value="F:dioxygenase activity"/>
    <property type="evidence" value="ECO:0007669"/>
    <property type="project" value="InterPro"/>
</dbReference>
<dbReference type="RefSeq" id="WP_180857102.1">
    <property type="nucleotide sequence ID" value="NZ_CAIJDE010000034.1"/>
</dbReference>
<evidence type="ECO:0000313" key="2">
    <source>
        <dbReference type="EMBL" id="CAC9973705.1"/>
    </source>
</evidence>
<dbReference type="AlphaFoldDB" id="A0A9N8IZZ7"/>
<organism evidence="2 3">
    <name type="scientific">Flavobacterium panici</name>
    <dbReference type="NCBI Taxonomy" id="2654843"/>
    <lineage>
        <taxon>Bacteria</taxon>
        <taxon>Pseudomonadati</taxon>
        <taxon>Bacteroidota</taxon>
        <taxon>Flavobacteriia</taxon>
        <taxon>Flavobacteriales</taxon>
        <taxon>Flavobacteriaceae</taxon>
        <taxon>Flavobacterium</taxon>
    </lineage>
</organism>
<comment type="caution">
    <text evidence="2">The sequence shown here is derived from an EMBL/GenBank/DDBJ whole genome shotgun (WGS) entry which is preliminary data.</text>
</comment>
<feature type="domain" description="Fe2OG dioxygenase" evidence="1">
    <location>
        <begin position="79"/>
        <end position="178"/>
    </location>
</feature>
<dbReference type="Pfam" id="PF13532">
    <property type="entry name" value="2OG-FeII_Oxy_2"/>
    <property type="match status" value="1"/>
</dbReference>
<protein>
    <recommendedName>
        <fullName evidence="1">Fe2OG dioxygenase domain-containing protein</fullName>
    </recommendedName>
</protein>
<dbReference type="InterPro" id="IPR032854">
    <property type="entry name" value="ALKBH3"/>
</dbReference>
<dbReference type="EMBL" id="CAIJDE010000034">
    <property type="protein sequence ID" value="CAC9973705.1"/>
    <property type="molecule type" value="Genomic_DNA"/>
</dbReference>
<proteinExistence type="predicted"/>
<evidence type="ECO:0000313" key="3">
    <source>
        <dbReference type="Proteomes" id="UP000533639"/>
    </source>
</evidence>
<sequence>MDLNQLLNEIKIENNIVNNHDFLFELVKNASNWDTSIKSRKTVSYGTPYNYSEMEYPFLPLPDHIENVIDVIKDKIDFVPNNCLINYYTDGKSKMGFHSDQTDILFEGTGIAIVSLGNNRIMRFKNKINKEITHDIDLEPNSLFYMSKEVQEFWLHAILPDEVNDNAERISLTFRKLIE</sequence>
<dbReference type="InterPro" id="IPR005123">
    <property type="entry name" value="Oxoglu/Fe-dep_dioxygenase_dom"/>
</dbReference>
<keyword evidence="3" id="KW-1185">Reference proteome</keyword>
<gene>
    <name evidence="2" type="ORF">FLAPXU55_01391</name>
</gene>
<dbReference type="GO" id="GO:0006307">
    <property type="term" value="P:DNA alkylation repair"/>
    <property type="evidence" value="ECO:0007669"/>
    <property type="project" value="InterPro"/>
</dbReference>
<dbReference type="PANTHER" id="PTHR31212:SF4">
    <property type="entry name" value="ALPHA-KETOGLUTARATE-DEPENDENT DIOXYGENASE ALKB HOMOLOG 3"/>
    <property type="match status" value="1"/>
</dbReference>
<dbReference type="PANTHER" id="PTHR31212">
    <property type="entry name" value="ALPHA-KETOGLUTARATE-DEPENDENT DIOXYGENASE ALKB HOMOLOG 3"/>
    <property type="match status" value="1"/>
</dbReference>
<reference evidence="2 3" key="1">
    <citation type="submission" date="2020-06" db="EMBL/GenBank/DDBJ databases">
        <authorList>
            <person name="Criscuolo A."/>
        </authorList>
    </citation>
    <scope>NUCLEOTIDE SEQUENCE [LARGE SCALE GENOMIC DNA]</scope>
    <source>
        <strain evidence="2">PXU-55</strain>
    </source>
</reference>
<dbReference type="PROSITE" id="PS51471">
    <property type="entry name" value="FE2OG_OXY"/>
    <property type="match status" value="1"/>
</dbReference>
<dbReference type="InterPro" id="IPR037151">
    <property type="entry name" value="AlkB-like_sf"/>
</dbReference>